<reference evidence="1" key="1">
    <citation type="submission" date="2006-10" db="EMBL/GenBank/DDBJ databases">
        <authorList>
            <person name="Amadeo P."/>
            <person name="Zhao Q."/>
            <person name="Wortman J."/>
            <person name="Fraser-Liggett C."/>
            <person name="Carlton J."/>
        </authorList>
    </citation>
    <scope>NUCLEOTIDE SEQUENCE</scope>
    <source>
        <strain evidence="1">G3</strain>
    </source>
</reference>
<evidence type="ECO:0000313" key="1">
    <source>
        <dbReference type="EMBL" id="EAX96903.1"/>
    </source>
</evidence>
<dbReference type="KEGG" id="tva:4754680"/>
<protein>
    <submittedName>
        <fullName evidence="1">Uncharacterized protein</fullName>
    </submittedName>
</protein>
<dbReference type="RefSeq" id="XP_001309833.1">
    <property type="nucleotide sequence ID" value="XM_001309832.1"/>
</dbReference>
<keyword evidence="2" id="KW-1185">Reference proteome</keyword>
<dbReference type="VEuPathDB" id="TrichDB:TVAGG3_0728770"/>
<dbReference type="EMBL" id="DS113738">
    <property type="protein sequence ID" value="EAX96903.1"/>
    <property type="molecule type" value="Genomic_DNA"/>
</dbReference>
<proteinExistence type="predicted"/>
<organism evidence="1 2">
    <name type="scientific">Trichomonas vaginalis (strain ATCC PRA-98 / G3)</name>
    <dbReference type="NCBI Taxonomy" id="412133"/>
    <lineage>
        <taxon>Eukaryota</taxon>
        <taxon>Metamonada</taxon>
        <taxon>Parabasalia</taxon>
        <taxon>Trichomonadida</taxon>
        <taxon>Trichomonadidae</taxon>
        <taxon>Trichomonas</taxon>
    </lineage>
</organism>
<accession>A2FDU7</accession>
<gene>
    <name evidence="1" type="ORF">TVAG_272310</name>
</gene>
<dbReference type="Proteomes" id="UP000001542">
    <property type="component" value="Unassembled WGS sequence"/>
</dbReference>
<dbReference type="AlphaFoldDB" id="A2FDU7"/>
<dbReference type="InParanoid" id="A2FDU7"/>
<sequence>MFLVLLFFKSCKKIYDDFEFERCRVSQDGTSWEVEADIQSLGIYLHAKSKSSLKVISNYSNESEIKPGEAYFFDENATAKCTGNDCDISFWFTNVTVPSGSIIADSTGTSFSFDKDGLEEKYFSFFDFGENSRILVQDLMHPRQKALHFWTTMTNTSNNTFLDTILTNDTYPFNFTRPAMIQISEAPYNHVKFTIIAGSSIKNSPEFAQNKQVVYWKNLDYSKNDTYAMPSVQFNADIVKYAMNGLTAFGFLCSILQTIIMPIIKKTKKTQPVSEQNASLLEDN</sequence>
<evidence type="ECO:0000313" key="2">
    <source>
        <dbReference type="Proteomes" id="UP000001542"/>
    </source>
</evidence>
<name>A2FDU7_TRIV3</name>
<reference evidence="1" key="2">
    <citation type="journal article" date="2007" name="Science">
        <title>Draft genome sequence of the sexually transmitted pathogen Trichomonas vaginalis.</title>
        <authorList>
            <person name="Carlton J.M."/>
            <person name="Hirt R.P."/>
            <person name="Silva J.C."/>
            <person name="Delcher A.L."/>
            <person name="Schatz M."/>
            <person name="Zhao Q."/>
            <person name="Wortman J.R."/>
            <person name="Bidwell S.L."/>
            <person name="Alsmark U.C.M."/>
            <person name="Besteiro S."/>
            <person name="Sicheritz-Ponten T."/>
            <person name="Noel C.J."/>
            <person name="Dacks J.B."/>
            <person name="Foster P.G."/>
            <person name="Simillion C."/>
            <person name="Van de Peer Y."/>
            <person name="Miranda-Saavedra D."/>
            <person name="Barton G.J."/>
            <person name="Westrop G.D."/>
            <person name="Mueller S."/>
            <person name="Dessi D."/>
            <person name="Fiori P.L."/>
            <person name="Ren Q."/>
            <person name="Paulsen I."/>
            <person name="Zhang H."/>
            <person name="Bastida-Corcuera F.D."/>
            <person name="Simoes-Barbosa A."/>
            <person name="Brown M.T."/>
            <person name="Hayes R.D."/>
            <person name="Mukherjee M."/>
            <person name="Okumura C.Y."/>
            <person name="Schneider R."/>
            <person name="Smith A.J."/>
            <person name="Vanacova S."/>
            <person name="Villalvazo M."/>
            <person name="Haas B.J."/>
            <person name="Pertea M."/>
            <person name="Feldblyum T.V."/>
            <person name="Utterback T.R."/>
            <person name="Shu C.L."/>
            <person name="Osoegawa K."/>
            <person name="de Jong P.J."/>
            <person name="Hrdy I."/>
            <person name="Horvathova L."/>
            <person name="Zubacova Z."/>
            <person name="Dolezal P."/>
            <person name="Malik S.B."/>
            <person name="Logsdon J.M. Jr."/>
            <person name="Henze K."/>
            <person name="Gupta A."/>
            <person name="Wang C.C."/>
            <person name="Dunne R.L."/>
            <person name="Upcroft J.A."/>
            <person name="Upcroft P."/>
            <person name="White O."/>
            <person name="Salzberg S.L."/>
            <person name="Tang P."/>
            <person name="Chiu C.-H."/>
            <person name="Lee Y.-S."/>
            <person name="Embley T.M."/>
            <person name="Coombs G.H."/>
            <person name="Mottram J.C."/>
            <person name="Tachezy J."/>
            <person name="Fraser-Liggett C.M."/>
            <person name="Johnson P.J."/>
        </authorList>
    </citation>
    <scope>NUCLEOTIDE SEQUENCE [LARGE SCALE GENOMIC DNA]</scope>
    <source>
        <strain evidence="1">G3</strain>
    </source>
</reference>
<dbReference type="VEuPathDB" id="TrichDB:TVAG_272310"/>